<dbReference type="NCBIfam" id="TIGR00831">
    <property type="entry name" value="a_cpa1"/>
    <property type="match status" value="1"/>
</dbReference>
<feature type="transmembrane region" description="Helical" evidence="10">
    <location>
        <begin position="84"/>
        <end position="106"/>
    </location>
</feature>
<keyword evidence="10" id="KW-0997">Cell inner membrane</keyword>
<keyword evidence="10" id="KW-0050">Antiport</keyword>
<dbReference type="InterPro" id="IPR018422">
    <property type="entry name" value="Cation/H_exchanger_CPA1"/>
</dbReference>
<keyword evidence="3" id="KW-1003">Cell membrane</keyword>
<comment type="similarity">
    <text evidence="10">Belongs to the monovalent cation:proton antiporter 1 (CPA1) transporter (TC 2.A.36) family.</text>
</comment>
<keyword evidence="4 10" id="KW-0812">Transmembrane</keyword>
<dbReference type="GO" id="GO:0098719">
    <property type="term" value="P:sodium ion import across plasma membrane"/>
    <property type="evidence" value="ECO:0007669"/>
    <property type="project" value="TreeGrafter"/>
</dbReference>
<name>A0A6N4QZ28_BLAVI</name>
<evidence type="ECO:0000256" key="5">
    <source>
        <dbReference type="ARBA" id="ARBA00022989"/>
    </source>
</evidence>
<feature type="transmembrane region" description="Helical" evidence="10">
    <location>
        <begin position="316"/>
        <end position="337"/>
    </location>
</feature>
<dbReference type="Pfam" id="PF00999">
    <property type="entry name" value="Na_H_Exchanger"/>
    <property type="match status" value="1"/>
</dbReference>
<dbReference type="GO" id="GO:0015386">
    <property type="term" value="F:potassium:proton antiporter activity"/>
    <property type="evidence" value="ECO:0007669"/>
    <property type="project" value="TreeGrafter"/>
</dbReference>
<feature type="domain" description="Cation/H+ exchanger transmembrane" evidence="11">
    <location>
        <begin position="12"/>
        <end position="418"/>
    </location>
</feature>
<keyword evidence="8 10" id="KW-0472">Membrane</keyword>
<keyword evidence="5 10" id="KW-1133">Transmembrane helix</keyword>
<feature type="transmembrane region" description="Helical" evidence="10">
    <location>
        <begin position="55"/>
        <end position="72"/>
    </location>
</feature>
<evidence type="ECO:0000256" key="2">
    <source>
        <dbReference type="ARBA" id="ARBA00022448"/>
    </source>
</evidence>
<comment type="caution">
    <text evidence="10">Lacks conserved residue(s) required for the propagation of feature annotation.</text>
</comment>
<comment type="caution">
    <text evidence="12">The sequence shown here is derived from an EMBL/GenBank/DDBJ whole genome shotgun (WGS) entry which is preliminary data.</text>
</comment>
<gene>
    <name evidence="12" type="ORF">DI628_06710</name>
</gene>
<feature type="transmembrane region" description="Helical" evidence="10">
    <location>
        <begin position="112"/>
        <end position="135"/>
    </location>
</feature>
<evidence type="ECO:0000256" key="4">
    <source>
        <dbReference type="ARBA" id="ARBA00022692"/>
    </source>
</evidence>
<dbReference type="AlphaFoldDB" id="A0A6N4QZ28"/>
<evidence type="ECO:0000256" key="7">
    <source>
        <dbReference type="ARBA" id="ARBA00023065"/>
    </source>
</evidence>
<keyword evidence="9 10" id="KW-0739">Sodium transport</keyword>
<evidence type="ECO:0000259" key="11">
    <source>
        <dbReference type="Pfam" id="PF00999"/>
    </source>
</evidence>
<dbReference type="EMBL" id="VAFM01000002">
    <property type="protein sequence ID" value="TKW60588.1"/>
    <property type="molecule type" value="Genomic_DNA"/>
</dbReference>
<feature type="transmembrane region" description="Helical" evidence="10">
    <location>
        <begin position="358"/>
        <end position="383"/>
    </location>
</feature>
<sequence length="542" mass="59270">MGVVTVVMVLLVAVLAASILTRALQQKVPLPLMQIGVGVLVGMVPSLRVEFDPQLFFLLFLPPLLFLDGWRIPKADLFRDSKPILALSLGLVVFTVLGIALLLNWMVPDMPLAVAIAVAAVLSPTDPVAFSAVAAKAPIPKRLLHILEGESLLNDATGLVFFRFAVAAAMTGSFSVWAGAATFVYLALGGIAIGYGVTRVIIWTKAWASRRFGEEPGVQTLISLLIPFVAYMLAEELHCSGILAAVAAGVTMGMMEFKGQVLAVTRLRRNAVWDTVQYALNGFIFVLLGGQFPAIITKVVNDVGEFAETTPALLAMYILAVTFGMVVLRFMWVWMMFQIAYFRRGLARRAEDKANFRLMAVLSLAGVRGAITLAGVLTLPWFLADGSLFPHRDMAILMACGVIVLSMVIATFALPYALKGLTALPDGSARVRAERVRRVTAMAAIKAIEKAQHKMSDGRADADLYNEAAAHVMEYYRLRIFKNIREDSNAIALRMEQVERELALVGLKAERAEIYRMANEKKIDELTARRLVAEVDLMEARL</sequence>
<evidence type="ECO:0000256" key="1">
    <source>
        <dbReference type="ARBA" id="ARBA00004651"/>
    </source>
</evidence>
<dbReference type="GO" id="GO:0015385">
    <property type="term" value="F:sodium:proton antiporter activity"/>
    <property type="evidence" value="ECO:0007669"/>
    <property type="project" value="InterPro"/>
</dbReference>
<feature type="transmembrane region" description="Helical" evidence="10">
    <location>
        <begin position="183"/>
        <end position="204"/>
    </location>
</feature>
<evidence type="ECO:0000256" key="10">
    <source>
        <dbReference type="RuleBase" id="RU366002"/>
    </source>
</evidence>
<evidence type="ECO:0000313" key="12">
    <source>
        <dbReference type="EMBL" id="TKW60588.1"/>
    </source>
</evidence>
<organism evidence="12 13">
    <name type="scientific">Blastochloris viridis</name>
    <name type="common">Rhodopseudomonas viridis</name>
    <dbReference type="NCBI Taxonomy" id="1079"/>
    <lineage>
        <taxon>Bacteria</taxon>
        <taxon>Pseudomonadati</taxon>
        <taxon>Pseudomonadota</taxon>
        <taxon>Alphaproteobacteria</taxon>
        <taxon>Hyphomicrobiales</taxon>
        <taxon>Blastochloridaceae</taxon>
        <taxon>Blastochloris</taxon>
    </lineage>
</organism>
<keyword evidence="2 10" id="KW-0813">Transport</keyword>
<dbReference type="Proteomes" id="UP000320948">
    <property type="component" value="Unassembled WGS sequence"/>
</dbReference>
<accession>A0A6N4QZ28</accession>
<dbReference type="PANTHER" id="PTHR10110">
    <property type="entry name" value="SODIUM/HYDROGEN EXCHANGER"/>
    <property type="match status" value="1"/>
</dbReference>
<feature type="transmembrane region" description="Helical" evidence="10">
    <location>
        <begin position="6"/>
        <end position="24"/>
    </location>
</feature>
<dbReference type="GO" id="GO:0005886">
    <property type="term" value="C:plasma membrane"/>
    <property type="evidence" value="ECO:0007669"/>
    <property type="project" value="UniProtKB-SubCell"/>
</dbReference>
<evidence type="ECO:0000313" key="13">
    <source>
        <dbReference type="Proteomes" id="UP000320948"/>
    </source>
</evidence>
<evidence type="ECO:0000256" key="3">
    <source>
        <dbReference type="ARBA" id="ARBA00022475"/>
    </source>
</evidence>
<dbReference type="GO" id="GO:0051453">
    <property type="term" value="P:regulation of intracellular pH"/>
    <property type="evidence" value="ECO:0007669"/>
    <property type="project" value="TreeGrafter"/>
</dbReference>
<feature type="transmembrane region" description="Helical" evidence="10">
    <location>
        <begin position="278"/>
        <end position="296"/>
    </location>
</feature>
<feature type="transmembrane region" description="Helical" evidence="10">
    <location>
        <begin position="156"/>
        <end position="177"/>
    </location>
</feature>
<feature type="transmembrane region" description="Helical" evidence="10">
    <location>
        <begin position="395"/>
        <end position="418"/>
    </location>
</feature>
<dbReference type="Gene3D" id="6.10.140.1330">
    <property type="match status" value="1"/>
</dbReference>
<evidence type="ECO:0000256" key="8">
    <source>
        <dbReference type="ARBA" id="ARBA00023136"/>
    </source>
</evidence>
<evidence type="ECO:0000256" key="9">
    <source>
        <dbReference type="ARBA" id="ARBA00023201"/>
    </source>
</evidence>
<dbReference type="InterPro" id="IPR004705">
    <property type="entry name" value="Cation/H_exchanger_CPA1_bac"/>
</dbReference>
<dbReference type="InterPro" id="IPR006153">
    <property type="entry name" value="Cation/H_exchanger_TM"/>
</dbReference>
<comment type="subcellular location">
    <subcellularLocation>
        <location evidence="10">Cell inner membrane</location>
        <topology evidence="10">Multi-pass membrane protein</topology>
    </subcellularLocation>
    <subcellularLocation>
        <location evidence="1">Cell membrane</location>
        <topology evidence="1">Multi-pass membrane protein</topology>
    </subcellularLocation>
</comment>
<comment type="function">
    <text evidence="10">Na(+)/H(+) antiporter that extrudes sodium in exchange for external protons.</text>
</comment>
<keyword evidence="7 10" id="KW-0406">Ion transport</keyword>
<evidence type="ECO:0000256" key="6">
    <source>
        <dbReference type="ARBA" id="ARBA00023053"/>
    </source>
</evidence>
<dbReference type="PANTHER" id="PTHR10110:SF86">
    <property type="entry name" value="SODIUM_HYDROGEN EXCHANGER 7"/>
    <property type="match status" value="1"/>
</dbReference>
<reference evidence="12 13" key="1">
    <citation type="journal article" date="2017" name="Nat. Commun.">
        <title>In situ click chemistry generation of cyclooxygenase-2 inhibitors.</title>
        <authorList>
            <person name="Bhardwaj A."/>
            <person name="Kaur J."/>
            <person name="Wuest M."/>
            <person name="Wuest F."/>
        </authorList>
    </citation>
    <scope>NUCLEOTIDE SEQUENCE [LARGE SCALE GENOMIC DNA]</scope>
    <source>
        <strain evidence="12">S2_018_000_R2_106</strain>
    </source>
</reference>
<protein>
    <submittedName>
        <fullName evidence="12">Na+/H+ antiporter</fullName>
    </submittedName>
</protein>
<keyword evidence="6 10" id="KW-0915">Sodium</keyword>
<proteinExistence type="inferred from homology"/>